<keyword evidence="1 5" id="KW-0732">Signal</keyword>
<dbReference type="PANTHER" id="PTHR46580:SF2">
    <property type="entry name" value="MAM DOMAIN-CONTAINING PROTEIN"/>
    <property type="match status" value="1"/>
</dbReference>
<evidence type="ECO:0000256" key="2">
    <source>
        <dbReference type="ARBA" id="ARBA00022737"/>
    </source>
</evidence>
<sequence>MRKIWIGAAALGCTLAASAAYWASGPGTSTPTAARSAPGNAAPDPAGARAERRDRLAATSQPQSAAADTPAFSFRTPVYRFISPILGNDARISATAVGDVTGDGRDDLVVSTSVQNGTSPSVAKVLVYVQQADGTLAEPIKLHNSWDSNSASDQGLALADMNDDGLLDIVYANGYGVDVALSKGAGQFTWFTSGYTGVNYFSLGVLDIDRDGYADVFAQSFASGATLMMGTPARPLWRTSYMTTPVANNSVLRVGDVTGDGLPDVVLSSKFSYEFWVYRALPEGGLAPVRAYRIPTWIPSSVAIGDFDNDGRNDVAVSGSGNSADDVYLYRQNAAGELDAPVRTRSQYAPESLWAADFDRDGKTDLVGAHSVLHSGLSLYLQGDQGLLPAQLIADGRMGFSATSTPMGSGDLDGDGCTDLAIGTGTSVIVHYGQNCKPARVRAATRDLDGDRKSDLIWRQPALGYLATWRMDGAARVSGASYAVGSTWRVVVSGDYNGDGRTDLVWTDGTNMQMWRNDGNGAYTGLPMQAYPSGYRAVASADVNGDGKADLIWQDDSDYYLAVWLMDGASTVGGQAVRLSSSCWIVLGAGDFDGDGRADLLLGDDLDLHMYFGQRDGRLVKSSLGVGSYPRQWTLAGIGDADGDGRSDLFWRHAGAGYLAQWRMLGKYRSAGYSYPVGGDWRVLDVADHDGDGRADLIWTDGKNMQRWKSQGAGNFSGEAMSDYPAGWSLIAPEGAGRRRCPAF</sequence>
<keyword evidence="2" id="KW-0677">Repeat</keyword>
<evidence type="ECO:0000256" key="4">
    <source>
        <dbReference type="SAM" id="MobiDB-lite"/>
    </source>
</evidence>
<evidence type="ECO:0000313" key="6">
    <source>
        <dbReference type="EMBL" id="BAV97042.1"/>
    </source>
</evidence>
<dbReference type="InterPro" id="IPR013517">
    <property type="entry name" value="FG-GAP"/>
</dbReference>
<evidence type="ECO:0000256" key="3">
    <source>
        <dbReference type="ARBA" id="ARBA00023180"/>
    </source>
</evidence>
<dbReference type="InterPro" id="IPR013519">
    <property type="entry name" value="Int_alpha_beta-p"/>
</dbReference>
<gene>
    <name evidence="6" type="ORF">LEN_1555</name>
</gene>
<dbReference type="GeneID" id="83063425"/>
<dbReference type="AlphaFoldDB" id="A0AAU9ADJ5"/>
<protein>
    <recommendedName>
        <fullName evidence="8">VCBS repeat-containing protein</fullName>
    </recommendedName>
</protein>
<dbReference type="KEGG" id="lem:LEN_1555"/>
<dbReference type="PANTHER" id="PTHR46580">
    <property type="entry name" value="SENSOR KINASE-RELATED"/>
    <property type="match status" value="1"/>
</dbReference>
<reference evidence="6 7" key="1">
    <citation type="journal article" date="2017" name="DNA Res.">
        <title>Complete genome sequence and expression profile of the commercial lytic enzyme producer Lysobacter enzymogenes M497-1.</title>
        <authorList>
            <person name="Takami H."/>
            <person name="Toyoda A."/>
            <person name="Uchiyama I."/>
            <person name="Itoh T."/>
            <person name="Takaki Y."/>
            <person name="Arai W."/>
            <person name="Nishi S."/>
            <person name="Kawai M."/>
            <person name="Shinya K."/>
            <person name="Ikeda H."/>
        </authorList>
    </citation>
    <scope>NUCLEOTIDE SEQUENCE [LARGE SCALE GENOMIC DNA]</scope>
    <source>
        <strain evidence="6 7">M497-1</strain>
    </source>
</reference>
<feature type="compositionally biased region" description="Low complexity" evidence="4">
    <location>
        <begin position="37"/>
        <end position="48"/>
    </location>
</feature>
<feature type="signal peptide" evidence="5">
    <location>
        <begin position="1"/>
        <end position="19"/>
    </location>
</feature>
<evidence type="ECO:0000256" key="5">
    <source>
        <dbReference type="SAM" id="SignalP"/>
    </source>
</evidence>
<organism evidence="6 7">
    <name type="scientific">Lysobacter enzymogenes</name>
    <dbReference type="NCBI Taxonomy" id="69"/>
    <lineage>
        <taxon>Bacteria</taxon>
        <taxon>Pseudomonadati</taxon>
        <taxon>Pseudomonadota</taxon>
        <taxon>Gammaproteobacteria</taxon>
        <taxon>Lysobacterales</taxon>
        <taxon>Lysobacteraceae</taxon>
        <taxon>Lysobacter</taxon>
    </lineage>
</organism>
<name>A0AAU9ADJ5_LYSEN</name>
<evidence type="ECO:0008006" key="8">
    <source>
        <dbReference type="Google" id="ProtNLM"/>
    </source>
</evidence>
<dbReference type="InterPro" id="IPR028994">
    <property type="entry name" value="Integrin_alpha_N"/>
</dbReference>
<feature type="chain" id="PRO_5043583196" description="VCBS repeat-containing protein" evidence="5">
    <location>
        <begin position="20"/>
        <end position="744"/>
    </location>
</feature>
<dbReference type="Proteomes" id="UP000218824">
    <property type="component" value="Chromosome"/>
</dbReference>
<dbReference type="Pfam" id="PF13517">
    <property type="entry name" value="FG-GAP_3"/>
    <property type="match status" value="4"/>
</dbReference>
<keyword evidence="3" id="KW-0325">Glycoprotein</keyword>
<dbReference type="SUPFAM" id="SSF69318">
    <property type="entry name" value="Integrin alpha N-terminal domain"/>
    <property type="match status" value="3"/>
</dbReference>
<evidence type="ECO:0000313" key="7">
    <source>
        <dbReference type="Proteomes" id="UP000218824"/>
    </source>
</evidence>
<evidence type="ECO:0000256" key="1">
    <source>
        <dbReference type="ARBA" id="ARBA00022729"/>
    </source>
</evidence>
<proteinExistence type="predicted"/>
<dbReference type="SMART" id="SM00191">
    <property type="entry name" value="Int_alpha"/>
    <property type="match status" value="3"/>
</dbReference>
<dbReference type="Gene3D" id="2.130.10.130">
    <property type="entry name" value="Integrin alpha, N-terminal"/>
    <property type="match status" value="4"/>
</dbReference>
<accession>A0AAU9ADJ5</accession>
<dbReference type="RefSeq" id="WP_096377271.1">
    <property type="nucleotide sequence ID" value="NZ_AP014940.1"/>
</dbReference>
<dbReference type="EMBL" id="AP014940">
    <property type="protein sequence ID" value="BAV97042.1"/>
    <property type="molecule type" value="Genomic_DNA"/>
</dbReference>
<feature type="region of interest" description="Disordered" evidence="4">
    <location>
        <begin position="27"/>
        <end position="68"/>
    </location>
</feature>